<evidence type="ECO:0000256" key="1">
    <source>
        <dbReference type="SAM" id="MobiDB-lite"/>
    </source>
</evidence>
<evidence type="ECO:0000313" key="3">
    <source>
        <dbReference type="Proteomes" id="UP000016986"/>
    </source>
</evidence>
<dbReference type="eggNOG" id="ENOG502N64J">
    <property type="taxonomic scope" value="Archaea"/>
</dbReference>
<feature type="region of interest" description="Disordered" evidence="1">
    <location>
        <begin position="1"/>
        <end position="33"/>
    </location>
</feature>
<dbReference type="RefSeq" id="WP_021780017.1">
    <property type="nucleotide sequence ID" value="NZ_BANO01000081.1"/>
</dbReference>
<protein>
    <submittedName>
        <fullName evidence="2">Uncharacterized protein</fullName>
    </submittedName>
</protein>
<evidence type="ECO:0000313" key="2">
    <source>
        <dbReference type="EMBL" id="GAD52328.1"/>
    </source>
</evidence>
<keyword evidence="3" id="KW-1185">Reference proteome</keyword>
<dbReference type="OrthoDB" id="374069at2157"/>
<organism evidence="2 3">
    <name type="scientific">Halarchaeum acidiphilum MH1-52-1</name>
    <dbReference type="NCBI Taxonomy" id="1261545"/>
    <lineage>
        <taxon>Archaea</taxon>
        <taxon>Methanobacteriati</taxon>
        <taxon>Methanobacteriota</taxon>
        <taxon>Stenosarchaea group</taxon>
        <taxon>Halobacteria</taxon>
        <taxon>Halobacteriales</taxon>
        <taxon>Halobacteriaceae</taxon>
    </lineage>
</organism>
<dbReference type="EMBL" id="BATA01000020">
    <property type="protein sequence ID" value="GAD52328.1"/>
    <property type="molecule type" value="Genomic_DNA"/>
</dbReference>
<feature type="region of interest" description="Disordered" evidence="1">
    <location>
        <begin position="92"/>
        <end position="114"/>
    </location>
</feature>
<name>U3AC43_9EURY</name>
<dbReference type="AlphaFoldDB" id="U3AC43"/>
<comment type="caution">
    <text evidence="2">The sequence shown here is derived from an EMBL/GenBank/DDBJ whole genome shotgun (WGS) entry which is preliminary data.</text>
</comment>
<reference evidence="2 3" key="1">
    <citation type="submission" date="2013-09" db="EMBL/GenBank/DDBJ databases">
        <title>Whole genome sequencing of Halarchaeum acidiphilum strain MH1-52-1.</title>
        <authorList>
            <person name="Shimane Y."/>
            <person name="Minegishi H."/>
            <person name="Nishi S."/>
            <person name="Echigo A."/>
            <person name="Shuto A."/>
            <person name="Konishi M."/>
            <person name="Ito T."/>
            <person name="Ohkuma M."/>
            <person name="Ohta Y."/>
            <person name="Nagano Y."/>
            <person name="Tsubouchi T."/>
            <person name="Mori K."/>
            <person name="Usui K."/>
            <person name="Kamekura M."/>
            <person name="Usami R."/>
            <person name="Takaki Y."/>
            <person name="Hatada Y."/>
        </authorList>
    </citation>
    <scope>NUCLEOTIDE SEQUENCE [LARGE SCALE GENOMIC DNA]</scope>
    <source>
        <strain evidence="2 3">JCM 16109</strain>
    </source>
</reference>
<proteinExistence type="predicted"/>
<gene>
    <name evidence="2" type="ORF">MBEHAL_1088</name>
</gene>
<accession>U3AC43</accession>
<dbReference type="Proteomes" id="UP000016986">
    <property type="component" value="Unassembled WGS sequence"/>
</dbReference>
<sequence length="131" mass="14785">MSTETPMQDESENRASTAPGEADDADSEQSDAIVGTWEEIGRELLCARLERIREETVRDAFRQATSRISDGDELTEDDIDAMYRAIQEAKRATEMAAGTSPETAPFPDPWDFLDEDGREAYLEEVERRRGH</sequence>